<dbReference type="Proteomes" id="UP000016636">
    <property type="component" value="Unassembled WGS sequence"/>
</dbReference>
<dbReference type="RefSeq" id="WP_021085164.1">
    <property type="nucleotide sequence ID" value="NZ_ANNE01000031.1"/>
</dbReference>
<comment type="caution">
    <text evidence="1">The sequence shown here is derived from an EMBL/GenBank/DDBJ whole genome shotgun (WGS) entry which is preliminary data.</text>
</comment>
<sequence length="42" mass="4535">MDGLNDILKGSMNATNVTLSGSLTPEQSHNFIDVIKQNNGFL</sequence>
<organism evidence="1 2">
    <name type="scientific">Campylobacter concisus UNSW3</name>
    <dbReference type="NCBI Taxonomy" id="1242966"/>
    <lineage>
        <taxon>Bacteria</taxon>
        <taxon>Pseudomonadati</taxon>
        <taxon>Campylobacterota</taxon>
        <taxon>Epsilonproteobacteria</taxon>
        <taxon>Campylobacterales</taxon>
        <taxon>Campylobacteraceae</taxon>
        <taxon>Campylobacter</taxon>
    </lineage>
</organism>
<dbReference type="PATRIC" id="fig|1242966.3.peg.1957"/>
<reference evidence="1 2" key="1">
    <citation type="journal article" date="2013" name="BMC Genomics">
        <title>Comparative genomics of Campylobacter concisus isolates reveals genetic diversity and provides insights into disease association.</title>
        <authorList>
            <person name="Deshpande N.P."/>
            <person name="Kaakoush N.O."/>
            <person name="Wilkins M.R."/>
            <person name="Mitchell H.M."/>
        </authorList>
    </citation>
    <scope>NUCLEOTIDE SEQUENCE [LARGE SCALE GENOMIC DNA]</scope>
    <source>
        <strain evidence="1 2">UNSW3</strain>
    </source>
</reference>
<dbReference type="EMBL" id="ANNE01000031">
    <property type="protein sequence ID" value="ERJ21009.1"/>
    <property type="molecule type" value="Genomic_DNA"/>
</dbReference>
<accession>U2FZ07</accession>
<protein>
    <submittedName>
        <fullName evidence="1">Uncharacterized protein</fullName>
    </submittedName>
</protein>
<proteinExistence type="predicted"/>
<evidence type="ECO:0000313" key="2">
    <source>
        <dbReference type="Proteomes" id="UP000016636"/>
    </source>
</evidence>
<evidence type="ECO:0000313" key="1">
    <source>
        <dbReference type="EMBL" id="ERJ21009.1"/>
    </source>
</evidence>
<name>U2FZ07_9BACT</name>
<gene>
    <name evidence="1" type="ORF">UNSW3_1313</name>
</gene>
<dbReference type="AlphaFoldDB" id="U2FZ07"/>